<evidence type="ECO:0000256" key="7">
    <source>
        <dbReference type="ARBA" id="ARBA00022898"/>
    </source>
</evidence>
<evidence type="ECO:0000256" key="8">
    <source>
        <dbReference type="ARBA" id="ARBA00022977"/>
    </source>
</evidence>
<organism evidence="13 14">
    <name type="scientific">Hymenobacter tibetensis</name>
    <dbReference type="NCBI Taxonomy" id="497967"/>
    <lineage>
        <taxon>Bacteria</taxon>
        <taxon>Pseudomonadati</taxon>
        <taxon>Bacteroidota</taxon>
        <taxon>Cytophagia</taxon>
        <taxon>Cytophagales</taxon>
        <taxon>Hymenobacteraceae</taxon>
        <taxon>Hymenobacter</taxon>
    </lineage>
</organism>
<feature type="domain" description="SsuA/THI5-like" evidence="12">
    <location>
        <begin position="13"/>
        <end position="227"/>
    </location>
</feature>
<dbReference type="PANTHER" id="PTHR31528:SF1">
    <property type="entry name" value="4-AMINO-5-HYDROXYMETHYL-2-METHYLPYRIMIDINE PHOSPHATE SYNTHASE THI11-RELATED"/>
    <property type="match status" value="1"/>
</dbReference>
<dbReference type="Pfam" id="PF09084">
    <property type="entry name" value="NMT1"/>
    <property type="match status" value="1"/>
</dbReference>
<comment type="pathway">
    <text evidence="2">Cofactor biosynthesis; thiamine diphosphate biosynthesis.</text>
</comment>
<comment type="function">
    <text evidence="1">Responsible for the formation of the pyrimidine heterocycle in the thiamine biosynthesis pathway. Catalyzes the formation of hydroxymethylpyrimidine phosphate (HMP-P) from histidine and pyridoxal phosphate (PLP). The protein uses PLP and the active site histidine to form HMP-P, generating an inactive enzyme. The enzyme can only undergo a single turnover, which suggests it is a suicide enzyme.</text>
</comment>
<dbReference type="Gene3D" id="3.40.190.10">
    <property type="entry name" value="Periplasmic binding protein-like II"/>
    <property type="match status" value="2"/>
</dbReference>
<evidence type="ECO:0000256" key="11">
    <source>
        <dbReference type="ARBA" id="ARBA00048179"/>
    </source>
</evidence>
<comment type="catalytic activity">
    <reaction evidence="11">
        <text>N(6)-(pyridoxal phosphate)-L-lysyl-[4-amino-5-hydroxymethyl-2-methylpyrimidine phosphate synthase] + L-histidyl-[4-amino-5-hydroxymethyl-2-methylpyrimidine phosphate synthase] + 2 Fe(3+) + 4 H2O = L-lysyl-[4-amino-5-hydroxymethyl-2-methylpyrimidine phosphate synthase] + (2S)-2-amino-5-hydroxy-4-oxopentanoyl-[4-amino-5-hydroxymethyl-2-methylpyrimidine phosphate synthase] + 4-amino-2-methyl-5-(phosphooxymethyl)pyrimidine + 3-oxopropanoate + 2 Fe(2+) + 2 H(+)</text>
        <dbReference type="Rhea" id="RHEA:65756"/>
        <dbReference type="Rhea" id="RHEA-COMP:16892"/>
        <dbReference type="Rhea" id="RHEA-COMP:16893"/>
        <dbReference type="Rhea" id="RHEA-COMP:16894"/>
        <dbReference type="Rhea" id="RHEA-COMP:16895"/>
        <dbReference type="ChEBI" id="CHEBI:15377"/>
        <dbReference type="ChEBI" id="CHEBI:15378"/>
        <dbReference type="ChEBI" id="CHEBI:29033"/>
        <dbReference type="ChEBI" id="CHEBI:29034"/>
        <dbReference type="ChEBI" id="CHEBI:29969"/>
        <dbReference type="ChEBI" id="CHEBI:29979"/>
        <dbReference type="ChEBI" id="CHEBI:33190"/>
        <dbReference type="ChEBI" id="CHEBI:58354"/>
        <dbReference type="ChEBI" id="CHEBI:143915"/>
        <dbReference type="ChEBI" id="CHEBI:157692"/>
    </reaction>
    <physiologicalReaction direction="left-to-right" evidence="11">
        <dbReference type="Rhea" id="RHEA:65757"/>
    </physiologicalReaction>
</comment>
<comment type="similarity">
    <text evidence="3">Belongs to the NMT1/THI5 family.</text>
</comment>
<dbReference type="EMBL" id="CP094669">
    <property type="protein sequence ID" value="UOG76432.1"/>
    <property type="molecule type" value="Genomic_DNA"/>
</dbReference>
<comment type="subunit">
    <text evidence="4">Homodimer.</text>
</comment>
<evidence type="ECO:0000256" key="9">
    <source>
        <dbReference type="ARBA" id="ARBA00023004"/>
    </source>
</evidence>
<evidence type="ECO:0000256" key="2">
    <source>
        <dbReference type="ARBA" id="ARBA00004948"/>
    </source>
</evidence>
<proteinExistence type="inferred from homology"/>
<keyword evidence="5" id="KW-0808">Transferase</keyword>
<evidence type="ECO:0000256" key="3">
    <source>
        <dbReference type="ARBA" id="ARBA00009406"/>
    </source>
</evidence>
<dbReference type="RefSeq" id="WP_243801337.1">
    <property type="nucleotide sequence ID" value="NZ_CP094669.1"/>
</dbReference>
<evidence type="ECO:0000256" key="10">
    <source>
        <dbReference type="ARBA" id="ARBA00033171"/>
    </source>
</evidence>
<evidence type="ECO:0000256" key="6">
    <source>
        <dbReference type="ARBA" id="ARBA00022723"/>
    </source>
</evidence>
<dbReference type="PANTHER" id="PTHR31528">
    <property type="entry name" value="4-AMINO-5-HYDROXYMETHYL-2-METHYLPYRIMIDINE PHOSPHATE SYNTHASE THI11-RELATED"/>
    <property type="match status" value="1"/>
</dbReference>
<dbReference type="Proteomes" id="UP000831113">
    <property type="component" value="Chromosome"/>
</dbReference>
<keyword evidence="14" id="KW-1185">Reference proteome</keyword>
<evidence type="ECO:0000313" key="14">
    <source>
        <dbReference type="Proteomes" id="UP000831113"/>
    </source>
</evidence>
<protein>
    <recommendedName>
        <fullName evidence="10">Thiamine pyrimidine synthase</fullName>
    </recommendedName>
</protein>
<evidence type="ECO:0000256" key="4">
    <source>
        <dbReference type="ARBA" id="ARBA00011738"/>
    </source>
</evidence>
<dbReference type="SUPFAM" id="SSF53850">
    <property type="entry name" value="Periplasmic binding protein-like II"/>
    <property type="match status" value="1"/>
</dbReference>
<sequence length="303" mass="34076">MEKLRVALDWTPNTNHTGFFVAQALGYYTENNLEIELVTPSTDHYLLTPAKRLELQEVDFAVAPIESAISLNTKLQPVAVKAIAALLQDDLSAIAVLERSGIQAPRQLDGKTYASYKARYEDDIVRKMIANDGGTGSISITYPDKLGIWDTLLAGQADATWIFMNWEGIEAETQGIALNYFKLSDYAIPYSYSPVLIARADAIEQKRQLYQDFLRATKKGYLYAKENLEHSTTILSEFVPEKDRHNIDLLKSQLYTGRHYGDETTWGRMNLSLVEIFVAWLKTHSSETSSIEAASFCSNELLT</sequence>
<accession>A0ABY4D270</accession>
<evidence type="ECO:0000256" key="1">
    <source>
        <dbReference type="ARBA" id="ARBA00003469"/>
    </source>
</evidence>
<keyword evidence="9" id="KW-0408">Iron</keyword>
<gene>
    <name evidence="13" type="ORF">MTX78_07485</name>
</gene>
<dbReference type="InterPro" id="IPR015168">
    <property type="entry name" value="SsuA/THI5"/>
</dbReference>
<evidence type="ECO:0000259" key="12">
    <source>
        <dbReference type="Pfam" id="PF09084"/>
    </source>
</evidence>
<reference evidence="13 14" key="1">
    <citation type="submission" date="2022-03" db="EMBL/GenBank/DDBJ databases">
        <title>Hymenobactersp. isolated from the air.</title>
        <authorList>
            <person name="Won M."/>
            <person name="Kwon S.-W."/>
        </authorList>
    </citation>
    <scope>NUCLEOTIDE SEQUENCE [LARGE SCALE GENOMIC DNA]</scope>
    <source>
        <strain evidence="13 14">KACC 21982</strain>
    </source>
</reference>
<keyword evidence="8" id="KW-0784">Thiamine biosynthesis</keyword>
<evidence type="ECO:0000313" key="13">
    <source>
        <dbReference type="EMBL" id="UOG76432.1"/>
    </source>
</evidence>
<dbReference type="InterPro" id="IPR027939">
    <property type="entry name" value="NMT1/THI5"/>
</dbReference>
<name>A0ABY4D270_9BACT</name>
<keyword evidence="6" id="KW-0479">Metal-binding</keyword>
<evidence type="ECO:0000256" key="5">
    <source>
        <dbReference type="ARBA" id="ARBA00022679"/>
    </source>
</evidence>
<keyword evidence="7" id="KW-0663">Pyridoxal phosphate</keyword>